<accession>A0A4Z0Q4Q3</accession>
<comment type="caution">
    <text evidence="1">The sequence shown here is derived from an EMBL/GenBank/DDBJ whole genome shotgun (WGS) entry which is preliminary data.</text>
</comment>
<organism evidence="1 2">
    <name type="scientific">Hymenobacter aquaticus</name>
    <dbReference type="NCBI Taxonomy" id="1867101"/>
    <lineage>
        <taxon>Bacteria</taxon>
        <taxon>Pseudomonadati</taxon>
        <taxon>Bacteroidota</taxon>
        <taxon>Cytophagia</taxon>
        <taxon>Cytophagales</taxon>
        <taxon>Hymenobacteraceae</taxon>
        <taxon>Hymenobacter</taxon>
    </lineage>
</organism>
<proteinExistence type="predicted"/>
<dbReference type="RefSeq" id="WP_135462156.1">
    <property type="nucleotide sequence ID" value="NZ_SRLC01000001.1"/>
</dbReference>
<gene>
    <name evidence="1" type="ORF">E5K00_05000</name>
</gene>
<dbReference type="EMBL" id="SRLC01000001">
    <property type="protein sequence ID" value="TGE24574.1"/>
    <property type="molecule type" value="Genomic_DNA"/>
</dbReference>
<dbReference type="AlphaFoldDB" id="A0A4Z0Q4Q3"/>
<protein>
    <submittedName>
        <fullName evidence="1">Uncharacterized protein</fullName>
    </submittedName>
</protein>
<dbReference type="OrthoDB" id="1493711at2"/>
<name>A0A4Z0Q4Q3_9BACT</name>
<reference evidence="1 2" key="1">
    <citation type="submission" date="2019-04" db="EMBL/GenBank/DDBJ databases">
        <authorList>
            <person name="Feng G."/>
            <person name="Zhang J."/>
            <person name="Zhu H."/>
        </authorList>
    </citation>
    <scope>NUCLEOTIDE SEQUENCE [LARGE SCALE GENOMIC DNA]</scope>
    <source>
        <strain evidence="1 2">JCM 31653</strain>
    </source>
</reference>
<evidence type="ECO:0000313" key="2">
    <source>
        <dbReference type="Proteomes" id="UP000297549"/>
    </source>
</evidence>
<evidence type="ECO:0000313" key="1">
    <source>
        <dbReference type="EMBL" id="TGE24574.1"/>
    </source>
</evidence>
<keyword evidence="2" id="KW-1185">Reference proteome</keyword>
<sequence length="98" mass="11500">MWTIFKTPAKAMGNSIEFVCWEMDEPIEIQLEPDALLFKVMPGNAIRFVGICAHQEFKWALRVEHKNNGIQLMPAITAEHEIEIYENDVLLENRYKYM</sequence>
<dbReference type="Proteomes" id="UP000297549">
    <property type="component" value="Unassembled WGS sequence"/>
</dbReference>